<keyword evidence="5" id="KW-0548">Nucleotidyltransferase</keyword>
<dbReference type="AlphaFoldDB" id="A0A955LAE0"/>
<keyword evidence="4" id="KW-0808">Transferase</keyword>
<reference evidence="10" key="2">
    <citation type="journal article" date="2021" name="Microbiome">
        <title>Successional dynamics and alternative stable states in a saline activated sludge microbial community over 9 years.</title>
        <authorList>
            <person name="Wang Y."/>
            <person name="Ye J."/>
            <person name="Ju F."/>
            <person name="Liu L."/>
            <person name="Boyd J.A."/>
            <person name="Deng Y."/>
            <person name="Parks D.H."/>
            <person name="Jiang X."/>
            <person name="Yin X."/>
            <person name="Woodcroft B.J."/>
            <person name="Tyson G.W."/>
            <person name="Hugenholtz P."/>
            <person name="Polz M.F."/>
            <person name="Zhang T."/>
        </authorList>
    </citation>
    <scope>NUCLEOTIDE SEQUENCE</scope>
    <source>
        <strain evidence="10">HKST-UBA11</strain>
    </source>
</reference>
<gene>
    <name evidence="10" type="ORF">KC717_06830</name>
</gene>
<evidence type="ECO:0000259" key="9">
    <source>
        <dbReference type="Pfam" id="PF02768"/>
    </source>
</evidence>
<dbReference type="EMBL" id="JAGQLH010000128">
    <property type="protein sequence ID" value="MCA9386331.1"/>
    <property type="molecule type" value="Genomic_DNA"/>
</dbReference>
<dbReference type="InterPro" id="IPR022635">
    <property type="entry name" value="DNA_polIII_beta_C"/>
</dbReference>
<dbReference type="Proteomes" id="UP000754563">
    <property type="component" value="Unassembled WGS sequence"/>
</dbReference>
<keyword evidence="3" id="KW-0963">Cytoplasm</keyword>
<dbReference type="InterPro" id="IPR001001">
    <property type="entry name" value="DNA_polIII_beta"/>
</dbReference>
<evidence type="ECO:0000256" key="6">
    <source>
        <dbReference type="ARBA" id="ARBA00022705"/>
    </source>
</evidence>
<keyword evidence="6" id="KW-0235">DNA replication</keyword>
<keyword evidence="7" id="KW-0239">DNA-directed DNA polymerase</keyword>
<name>A0A955LAE0_9BACT</name>
<feature type="domain" description="DNA polymerase III beta sliding clamp C-terminal" evidence="9">
    <location>
        <begin position="7"/>
        <end position="114"/>
    </location>
</feature>
<keyword evidence="8" id="KW-0238">DNA-binding</keyword>
<dbReference type="GO" id="GO:0003677">
    <property type="term" value="F:DNA binding"/>
    <property type="evidence" value="ECO:0007669"/>
    <property type="project" value="UniProtKB-KW"/>
</dbReference>
<reference evidence="10" key="1">
    <citation type="submission" date="2020-04" db="EMBL/GenBank/DDBJ databases">
        <authorList>
            <person name="Zhang T."/>
        </authorList>
    </citation>
    <scope>NUCLEOTIDE SEQUENCE</scope>
    <source>
        <strain evidence="10">HKST-UBA11</strain>
    </source>
</reference>
<accession>A0A955LAE0</accession>
<dbReference type="SUPFAM" id="SSF55979">
    <property type="entry name" value="DNA clamp"/>
    <property type="match status" value="1"/>
</dbReference>
<dbReference type="GO" id="GO:0006271">
    <property type="term" value="P:DNA strand elongation involved in DNA replication"/>
    <property type="evidence" value="ECO:0007669"/>
    <property type="project" value="TreeGrafter"/>
</dbReference>
<feature type="non-terminal residue" evidence="10">
    <location>
        <position position="1"/>
    </location>
</feature>
<protein>
    <recommendedName>
        <fullName evidence="9">DNA polymerase III beta sliding clamp C-terminal domain-containing protein</fullName>
    </recommendedName>
</protein>
<comment type="similarity">
    <text evidence="2">Belongs to the beta sliding clamp family.</text>
</comment>
<dbReference type="Pfam" id="PF02768">
    <property type="entry name" value="DNA_pol3_beta_3"/>
    <property type="match status" value="1"/>
</dbReference>
<evidence type="ECO:0000256" key="2">
    <source>
        <dbReference type="ARBA" id="ARBA00010752"/>
    </source>
</evidence>
<organism evidence="10 11">
    <name type="scientific">Candidatus Dojkabacteria bacterium</name>
    <dbReference type="NCBI Taxonomy" id="2099670"/>
    <lineage>
        <taxon>Bacteria</taxon>
        <taxon>Candidatus Dojkabacteria</taxon>
    </lineage>
</organism>
<evidence type="ECO:0000256" key="4">
    <source>
        <dbReference type="ARBA" id="ARBA00022679"/>
    </source>
</evidence>
<dbReference type="PANTHER" id="PTHR30478:SF0">
    <property type="entry name" value="BETA SLIDING CLAMP"/>
    <property type="match status" value="1"/>
</dbReference>
<evidence type="ECO:0000313" key="11">
    <source>
        <dbReference type="Proteomes" id="UP000754563"/>
    </source>
</evidence>
<dbReference type="GO" id="GO:0005737">
    <property type="term" value="C:cytoplasm"/>
    <property type="evidence" value="ECO:0007669"/>
    <property type="project" value="UniProtKB-SubCell"/>
</dbReference>
<evidence type="ECO:0000256" key="5">
    <source>
        <dbReference type="ARBA" id="ARBA00022695"/>
    </source>
</evidence>
<proteinExistence type="inferred from homology"/>
<comment type="subcellular location">
    <subcellularLocation>
        <location evidence="1">Cytoplasm</location>
    </subcellularLocation>
</comment>
<sequence>GFSALKDELQDIVKIVSIFARNTIGNKTVFSFDAEAHKLTLKAEVVDMGKNEASVDVAKVLGDSIETSYNARFIQDMITSMTGEEIIYETNGVTSPGVFKDINDPTYLHVIMPMILE</sequence>
<evidence type="ECO:0000256" key="7">
    <source>
        <dbReference type="ARBA" id="ARBA00022932"/>
    </source>
</evidence>
<dbReference type="PANTHER" id="PTHR30478">
    <property type="entry name" value="DNA POLYMERASE III SUBUNIT BETA"/>
    <property type="match status" value="1"/>
</dbReference>
<dbReference type="GO" id="GO:0008408">
    <property type="term" value="F:3'-5' exonuclease activity"/>
    <property type="evidence" value="ECO:0007669"/>
    <property type="project" value="InterPro"/>
</dbReference>
<evidence type="ECO:0000313" key="10">
    <source>
        <dbReference type="EMBL" id="MCA9386331.1"/>
    </source>
</evidence>
<evidence type="ECO:0000256" key="3">
    <source>
        <dbReference type="ARBA" id="ARBA00022490"/>
    </source>
</evidence>
<evidence type="ECO:0000256" key="8">
    <source>
        <dbReference type="ARBA" id="ARBA00023125"/>
    </source>
</evidence>
<evidence type="ECO:0000256" key="1">
    <source>
        <dbReference type="ARBA" id="ARBA00004496"/>
    </source>
</evidence>
<dbReference type="GO" id="GO:0003887">
    <property type="term" value="F:DNA-directed DNA polymerase activity"/>
    <property type="evidence" value="ECO:0007669"/>
    <property type="project" value="UniProtKB-KW"/>
</dbReference>
<comment type="caution">
    <text evidence="10">The sequence shown here is derived from an EMBL/GenBank/DDBJ whole genome shotgun (WGS) entry which is preliminary data.</text>
</comment>
<dbReference type="GO" id="GO:0009360">
    <property type="term" value="C:DNA polymerase III complex"/>
    <property type="evidence" value="ECO:0007669"/>
    <property type="project" value="InterPro"/>
</dbReference>
<dbReference type="InterPro" id="IPR046938">
    <property type="entry name" value="DNA_clamp_sf"/>
</dbReference>
<dbReference type="Gene3D" id="3.70.10.10">
    <property type="match status" value="1"/>
</dbReference>